<gene>
    <name evidence="3" type="ORF">SAMN05443637_13614</name>
</gene>
<dbReference type="AlphaFoldDB" id="A0A1M7BFV5"/>
<accession>A0A1M7BFV5</accession>
<dbReference type="Pfam" id="PF01613">
    <property type="entry name" value="Flavin_Reduct"/>
    <property type="match status" value="1"/>
</dbReference>
<organism evidence="3 4">
    <name type="scientific">Pseudonocardia thermophila</name>
    <dbReference type="NCBI Taxonomy" id="1848"/>
    <lineage>
        <taxon>Bacteria</taxon>
        <taxon>Bacillati</taxon>
        <taxon>Actinomycetota</taxon>
        <taxon>Actinomycetes</taxon>
        <taxon>Pseudonocardiales</taxon>
        <taxon>Pseudonocardiaceae</taxon>
        <taxon>Pseudonocardia</taxon>
    </lineage>
</organism>
<proteinExistence type="predicted"/>
<name>A0A1M7BFV5_PSETH</name>
<dbReference type="Gene3D" id="2.30.110.10">
    <property type="entry name" value="Electron Transport, Fmn-binding Protein, Chain A"/>
    <property type="match status" value="1"/>
</dbReference>
<evidence type="ECO:0000313" key="4">
    <source>
        <dbReference type="Proteomes" id="UP000184363"/>
    </source>
</evidence>
<sequence>MATTGLADGPPEASVSASPEEFKQAVSAFPTGVVVVSTIDEREKPVGFTSNAFASVSMTPPLVGLFVARSSRTLRSLRRSDVFAVNFLNVSAEHVAARFASPADDKFQAVDWVPGIGGVPLLRSASLAIVECEKFDLIPTGDHELLLGRVVRATRNQDEEPIVYYEREYMTLPHPRYGSEVSA</sequence>
<dbReference type="InterPro" id="IPR050268">
    <property type="entry name" value="NADH-dep_flavin_reductase"/>
</dbReference>
<dbReference type="SMART" id="SM00903">
    <property type="entry name" value="Flavin_Reduct"/>
    <property type="match status" value="1"/>
</dbReference>
<dbReference type="RefSeq" id="WP_073460595.1">
    <property type="nucleotide sequence ID" value="NZ_CALGVN010000007.1"/>
</dbReference>
<dbReference type="GO" id="GO:0010181">
    <property type="term" value="F:FMN binding"/>
    <property type="evidence" value="ECO:0007669"/>
    <property type="project" value="InterPro"/>
</dbReference>
<keyword evidence="4" id="KW-1185">Reference proteome</keyword>
<feature type="domain" description="Flavin reductase like" evidence="2">
    <location>
        <begin position="26"/>
        <end position="171"/>
    </location>
</feature>
<dbReference type="Proteomes" id="UP000184363">
    <property type="component" value="Unassembled WGS sequence"/>
</dbReference>
<dbReference type="InterPro" id="IPR012349">
    <property type="entry name" value="Split_barrel_FMN-bd"/>
</dbReference>
<dbReference type="InterPro" id="IPR002563">
    <property type="entry name" value="Flavin_Rdtase-like_dom"/>
</dbReference>
<evidence type="ECO:0000259" key="2">
    <source>
        <dbReference type="SMART" id="SM00903"/>
    </source>
</evidence>
<dbReference type="EMBL" id="FRAP01000036">
    <property type="protein sequence ID" value="SHL53827.1"/>
    <property type="molecule type" value="Genomic_DNA"/>
</dbReference>
<evidence type="ECO:0000256" key="1">
    <source>
        <dbReference type="ARBA" id="ARBA00023002"/>
    </source>
</evidence>
<reference evidence="3 4" key="1">
    <citation type="submission" date="2016-11" db="EMBL/GenBank/DDBJ databases">
        <authorList>
            <person name="Jaros S."/>
            <person name="Januszkiewicz K."/>
            <person name="Wedrychowicz H."/>
        </authorList>
    </citation>
    <scope>NUCLEOTIDE SEQUENCE [LARGE SCALE GENOMIC DNA]</scope>
    <source>
        <strain evidence="3 4">DSM 43832</strain>
    </source>
</reference>
<dbReference type="STRING" id="1848.SAMN05443637_13614"/>
<keyword evidence="1" id="KW-0560">Oxidoreductase</keyword>
<dbReference type="GO" id="GO:0042602">
    <property type="term" value="F:riboflavin reductase (NADPH) activity"/>
    <property type="evidence" value="ECO:0007669"/>
    <property type="project" value="TreeGrafter"/>
</dbReference>
<protein>
    <submittedName>
        <fullName evidence="3">NADH-FMN oxidoreductase RutF, flavin reductase (DIM6/NTAB) family</fullName>
    </submittedName>
</protein>
<dbReference type="SUPFAM" id="SSF50475">
    <property type="entry name" value="FMN-binding split barrel"/>
    <property type="match status" value="1"/>
</dbReference>
<dbReference type="OrthoDB" id="3677205at2"/>
<evidence type="ECO:0000313" key="3">
    <source>
        <dbReference type="EMBL" id="SHL53827.1"/>
    </source>
</evidence>
<dbReference type="PANTHER" id="PTHR30466">
    <property type="entry name" value="FLAVIN REDUCTASE"/>
    <property type="match status" value="1"/>
</dbReference>
<dbReference type="PANTHER" id="PTHR30466:SF1">
    <property type="entry name" value="FMN REDUCTASE (NADH) RUTF"/>
    <property type="match status" value="1"/>
</dbReference>